<dbReference type="FunCoup" id="A0A7J7DBY4">
    <property type="interactions" value="23"/>
</dbReference>
<evidence type="ECO:0000313" key="4">
    <source>
        <dbReference type="EMBL" id="KAF5743779.1"/>
    </source>
</evidence>
<dbReference type="Pfam" id="PF00226">
    <property type="entry name" value="DnaJ"/>
    <property type="match status" value="1"/>
</dbReference>
<feature type="domain" description="J" evidence="3">
    <location>
        <begin position="7"/>
        <end position="92"/>
    </location>
</feature>
<dbReference type="Proteomes" id="UP000593562">
    <property type="component" value="Unassembled WGS sequence"/>
</dbReference>
<dbReference type="GO" id="GO:0051082">
    <property type="term" value="F:unfolded protein binding"/>
    <property type="evidence" value="ECO:0007669"/>
    <property type="project" value="InterPro"/>
</dbReference>
<accession>A0A7J7DBY4</accession>
<comment type="caution">
    <text evidence="4">The sequence shown here is derived from an EMBL/GenBank/DDBJ whole genome shotgun (WGS) entry which is preliminary data.</text>
</comment>
<dbReference type="GO" id="GO:0006457">
    <property type="term" value="P:protein folding"/>
    <property type="evidence" value="ECO:0007669"/>
    <property type="project" value="InterPro"/>
</dbReference>
<gene>
    <name evidence="4" type="ORF">HS088_TW08G00366</name>
</gene>
<dbReference type="GO" id="GO:0005829">
    <property type="term" value="C:cytosol"/>
    <property type="evidence" value="ECO:0007669"/>
    <property type="project" value="TreeGrafter"/>
</dbReference>
<sequence>MGDSTKDSYSILGITKTATIKDLCKAYKSLVTKWNPDKNPSNKNEAEVKFKEINEAYKVLNERKLEDLLANEEDPTTTAGAHSHHESVDDIGFFSRRSSFHSRTTSRRSPTPTPTGSYLSRCQSKSSSTTPRMQSTPTAPTSTIKFPTTPTSSAPESSTKRPPESLSKSTTRSTSRKSASEIPSVLSRNASRWSTTPIIFSQSPPRLYSLNRTARRKLPPVERTFECTLEDLCFGCVKRINITRDVIMDPGDGEDLEVKVQIPLVKALTGCSLTVPLIGGENMSLSFDDILYPGYEQVIPGRGMPINTDEGKRGDLRIKFLFDFPTHLNHELIAGITTTPLSKASNASSSLSKFSIIPSSDTFAPESVTVFSKKRAKTQSLKNMQLHILQELMKVVGEWKELVQGIAAIFREFEHHEHLSRSEPQMFTQMPPVTP</sequence>
<dbReference type="InParanoid" id="A0A7J7DBY4"/>
<dbReference type="SMART" id="SM00271">
    <property type="entry name" value="DnaJ"/>
    <property type="match status" value="1"/>
</dbReference>
<reference evidence="4 5" key="1">
    <citation type="journal article" date="2020" name="Nat. Commun.">
        <title>Genome of Tripterygium wilfordii and identification of cytochrome P450 involved in triptolide biosynthesis.</title>
        <authorList>
            <person name="Tu L."/>
            <person name="Su P."/>
            <person name="Zhang Z."/>
            <person name="Gao L."/>
            <person name="Wang J."/>
            <person name="Hu T."/>
            <person name="Zhou J."/>
            <person name="Zhang Y."/>
            <person name="Zhao Y."/>
            <person name="Liu Y."/>
            <person name="Song Y."/>
            <person name="Tong Y."/>
            <person name="Lu Y."/>
            <person name="Yang J."/>
            <person name="Xu C."/>
            <person name="Jia M."/>
            <person name="Peters R.J."/>
            <person name="Huang L."/>
            <person name="Gao W."/>
        </authorList>
    </citation>
    <scope>NUCLEOTIDE SEQUENCE [LARGE SCALE GENOMIC DNA]</scope>
    <source>
        <strain evidence="5">cv. XIE 37</strain>
        <tissue evidence="4">Leaf</tissue>
    </source>
</reference>
<feature type="compositionally biased region" description="Polar residues" evidence="2">
    <location>
        <begin position="116"/>
        <end position="146"/>
    </location>
</feature>
<feature type="compositionally biased region" description="Low complexity" evidence="2">
    <location>
        <begin position="147"/>
        <end position="157"/>
    </location>
</feature>
<dbReference type="PANTHER" id="PTHR24078">
    <property type="entry name" value="DNAJ HOMOLOG SUBFAMILY C MEMBER"/>
    <property type="match status" value="1"/>
</dbReference>
<keyword evidence="1" id="KW-0143">Chaperone</keyword>
<dbReference type="PANTHER" id="PTHR24078:SF522">
    <property type="entry name" value="DNAJ CHAPERONE C-TERMINAL DOMAIN-CONTAINING PROTEIN"/>
    <property type="match status" value="1"/>
</dbReference>
<dbReference type="InterPro" id="IPR001623">
    <property type="entry name" value="DnaJ_domain"/>
</dbReference>
<evidence type="ECO:0000313" key="5">
    <source>
        <dbReference type="Proteomes" id="UP000593562"/>
    </source>
</evidence>
<dbReference type="SUPFAM" id="SSF49493">
    <property type="entry name" value="HSP40/DnaJ peptide-binding domain"/>
    <property type="match status" value="1"/>
</dbReference>
<organism evidence="4 5">
    <name type="scientific">Tripterygium wilfordii</name>
    <name type="common">Thunder God vine</name>
    <dbReference type="NCBI Taxonomy" id="458696"/>
    <lineage>
        <taxon>Eukaryota</taxon>
        <taxon>Viridiplantae</taxon>
        <taxon>Streptophyta</taxon>
        <taxon>Embryophyta</taxon>
        <taxon>Tracheophyta</taxon>
        <taxon>Spermatophyta</taxon>
        <taxon>Magnoliopsida</taxon>
        <taxon>eudicotyledons</taxon>
        <taxon>Gunneridae</taxon>
        <taxon>Pentapetalae</taxon>
        <taxon>rosids</taxon>
        <taxon>fabids</taxon>
        <taxon>Celastrales</taxon>
        <taxon>Celastraceae</taxon>
        <taxon>Tripterygium</taxon>
    </lineage>
</organism>
<dbReference type="InterPro" id="IPR051339">
    <property type="entry name" value="DnaJ_subfamily_B"/>
</dbReference>
<dbReference type="PRINTS" id="PR00625">
    <property type="entry name" value="JDOMAIN"/>
</dbReference>
<protein>
    <submittedName>
        <fullName evidence="4">DnaJ subfamily B member 4</fullName>
    </submittedName>
</protein>
<dbReference type="Pfam" id="PF01556">
    <property type="entry name" value="DnaJ_C"/>
    <property type="match status" value="1"/>
</dbReference>
<dbReference type="SUPFAM" id="SSF46565">
    <property type="entry name" value="Chaperone J-domain"/>
    <property type="match status" value="1"/>
</dbReference>
<dbReference type="CDD" id="cd06257">
    <property type="entry name" value="DnaJ"/>
    <property type="match status" value="1"/>
</dbReference>
<feature type="compositionally biased region" description="Low complexity" evidence="2">
    <location>
        <begin position="165"/>
        <end position="177"/>
    </location>
</feature>
<dbReference type="PROSITE" id="PS50076">
    <property type="entry name" value="DNAJ_2"/>
    <property type="match status" value="1"/>
</dbReference>
<dbReference type="Gene3D" id="1.10.287.110">
    <property type="entry name" value="DnaJ domain"/>
    <property type="match status" value="1"/>
</dbReference>
<dbReference type="InterPro" id="IPR002939">
    <property type="entry name" value="DnaJ_C"/>
</dbReference>
<evidence type="ECO:0000256" key="1">
    <source>
        <dbReference type="ARBA" id="ARBA00023186"/>
    </source>
</evidence>
<dbReference type="FunFam" id="2.60.260.20:FF:000006">
    <property type="entry name" value="DnaJ subfamily B member 13"/>
    <property type="match status" value="1"/>
</dbReference>
<dbReference type="InterPro" id="IPR036869">
    <property type="entry name" value="J_dom_sf"/>
</dbReference>
<proteinExistence type="predicted"/>
<dbReference type="AlphaFoldDB" id="A0A7J7DBY4"/>
<dbReference type="InterPro" id="IPR008971">
    <property type="entry name" value="HSP40/DnaJ_pept-bd"/>
</dbReference>
<evidence type="ECO:0000256" key="2">
    <source>
        <dbReference type="SAM" id="MobiDB-lite"/>
    </source>
</evidence>
<dbReference type="EMBL" id="JAAARO010000008">
    <property type="protein sequence ID" value="KAF5743779.1"/>
    <property type="molecule type" value="Genomic_DNA"/>
</dbReference>
<evidence type="ECO:0000259" key="3">
    <source>
        <dbReference type="PROSITE" id="PS50076"/>
    </source>
</evidence>
<feature type="region of interest" description="Disordered" evidence="2">
    <location>
        <begin position="99"/>
        <end position="186"/>
    </location>
</feature>
<dbReference type="GO" id="GO:0051087">
    <property type="term" value="F:protein-folding chaperone binding"/>
    <property type="evidence" value="ECO:0007669"/>
    <property type="project" value="TreeGrafter"/>
</dbReference>
<dbReference type="Gene3D" id="2.60.260.20">
    <property type="entry name" value="Urease metallochaperone UreE, N-terminal domain"/>
    <property type="match status" value="1"/>
</dbReference>
<keyword evidence="5" id="KW-1185">Reference proteome</keyword>
<name>A0A7J7DBY4_TRIWF</name>